<keyword evidence="2" id="KW-1185">Reference proteome</keyword>
<dbReference type="Pfam" id="PF05954">
    <property type="entry name" value="Phage_GPD"/>
    <property type="match status" value="1"/>
</dbReference>
<dbReference type="EMBL" id="CALYLO010000008">
    <property type="protein sequence ID" value="CAH8247770.1"/>
    <property type="molecule type" value="Genomic_DNA"/>
</dbReference>
<dbReference type="RefSeq" id="WP_213431300.1">
    <property type="nucleotide sequence ID" value="NZ_AP031286.1"/>
</dbReference>
<proteinExistence type="predicted"/>
<dbReference type="Proteomes" id="UP001154322">
    <property type="component" value="Unassembled WGS sequence"/>
</dbReference>
<dbReference type="SUPFAM" id="SSF69279">
    <property type="entry name" value="Phage tail proteins"/>
    <property type="match status" value="1"/>
</dbReference>
<reference evidence="1" key="1">
    <citation type="submission" date="2022-06" db="EMBL/GenBank/DDBJ databases">
        <authorList>
            <person name="Dietemann V."/>
            <person name="Ory F."/>
            <person name="Dainat B."/>
            <person name="Oberhansli S."/>
        </authorList>
    </citation>
    <scope>NUCLEOTIDE SEQUENCE</scope>
    <source>
        <strain evidence="1">Ena-SAMPLE-TAB-26-04-2022-14:26:32:270-5432</strain>
    </source>
</reference>
<accession>A0ABM9G7N3</accession>
<sequence length="471" mass="51703">MSRKQTVYTSANVVVAPYQFERLLELRLIKQLNEHVKLSVSGIVPEERLDQYVDEADDHTQLEVYVQEGERQIVLFQGVVTTMAVQANRNVRTLTIEATSATILMDLRKKNRSYQNAGVAYRDLFAQLTKAYANGDVIDGASGGQSIGEFIVQYQETDWQFAKRLASHFHAPLTPIGAHKGPHYYVGLPDVGEPLKLDEYNYTIRKNLKDTKQHAANGLSGADGESGICYEVTSHKLIELGFPVAFRQRTLYVARAETILEGGILVSHYELREKEGVSCLTTYAHALSGASLFGKVLDVSKDQVKVSLHIDSGHDAGAMWFPYSTVYSSPDGSGWYCMPEAGDEVRLYFPDEREPNAFAASSVDLASSDPVKRSDPAVKSISTKYGKQVVFQPGAIEIIGNGNLLMRLTDDGGIEINSDKKIVLSAEDDIEITGGARILLQGEAGIDLKQADANLNIAEHVTLSGGKVNIE</sequence>
<gene>
    <name evidence="1" type="ORF">WJ0W_005027</name>
</gene>
<comment type="caution">
    <text evidence="1">The sequence shown here is derived from an EMBL/GenBank/DDBJ whole genome shotgun (WGS) entry which is preliminary data.</text>
</comment>
<organism evidence="1 2">
    <name type="scientific">Paenibacillus melissococcoides</name>
    <dbReference type="NCBI Taxonomy" id="2912268"/>
    <lineage>
        <taxon>Bacteria</taxon>
        <taxon>Bacillati</taxon>
        <taxon>Bacillota</taxon>
        <taxon>Bacilli</taxon>
        <taxon>Bacillales</taxon>
        <taxon>Paenibacillaceae</taxon>
        <taxon>Paenibacillus</taxon>
    </lineage>
</organism>
<name>A0ABM9G7N3_9BACL</name>
<dbReference type="Gene3D" id="2.30.110.50">
    <property type="match status" value="1"/>
</dbReference>
<evidence type="ECO:0000313" key="2">
    <source>
        <dbReference type="Proteomes" id="UP001154322"/>
    </source>
</evidence>
<dbReference type="Gene3D" id="3.55.50.10">
    <property type="entry name" value="Baseplate protein-like domains"/>
    <property type="match status" value="1"/>
</dbReference>
<evidence type="ECO:0000313" key="1">
    <source>
        <dbReference type="EMBL" id="CAH8247770.1"/>
    </source>
</evidence>
<protein>
    <submittedName>
        <fullName evidence="1">Phage tail protein</fullName>
    </submittedName>
</protein>